<name>A0A8H3LVE8_9GLOM</name>
<sequence length="451" mass="52068">MKKINLDCLMLIFDKLQKDRNSLHSCLLVNKKWCKIIIPILWKKHAWNLQLTIESVKKLSNILLSFLPSSSKKLLSDHGIELPSTILLYKFPLLFNYISFCNFPRQINVNNIIHMVLGENNNYQSKSNLLEQEIYKLFVSECKSTRILIWMTCQPITLFPGASICFLQLYKLCVYVDIVNSNALHEMARICKNLNKLYIDSVSDCPNNNWGGVISLIDAQKHLKVLEIIVKVDKKIGKEVSKALKRTGNTIERFWLNSVEISTFQFLTSLINIKELTINNWEDYKTEEIMEFRKYLAISEFPKLQYLRIIGPVSCLKEISLFIEKTGGNVSTVIIITDKALENTGMLIKAIADNCPKITCLNTYIEPKDFIHIKSLLLNCRHLKLLRLINSSKKSDVNVNDNLGDELLDILASFSPKSLSDIIISSFWKYSSEAHDRFLTKRYHTQLTFMQ</sequence>
<protein>
    <recommendedName>
        <fullName evidence="3">F-box domain-containing protein</fullName>
    </recommendedName>
</protein>
<evidence type="ECO:0008006" key="3">
    <source>
        <dbReference type="Google" id="ProtNLM"/>
    </source>
</evidence>
<comment type="caution">
    <text evidence="1">The sequence shown here is derived from an EMBL/GenBank/DDBJ whole genome shotgun (WGS) entry which is preliminary data.</text>
</comment>
<dbReference type="AlphaFoldDB" id="A0A8H3LVE8"/>
<reference evidence="1" key="1">
    <citation type="submission" date="2019-10" db="EMBL/GenBank/DDBJ databases">
        <title>Conservation and host-specific expression of non-tandemly repeated heterogenous ribosome RNA gene in arbuscular mycorrhizal fungi.</title>
        <authorList>
            <person name="Maeda T."/>
            <person name="Kobayashi Y."/>
            <person name="Nakagawa T."/>
            <person name="Ezawa T."/>
            <person name="Yamaguchi K."/>
            <person name="Bino T."/>
            <person name="Nishimoto Y."/>
            <person name="Shigenobu S."/>
            <person name="Kawaguchi M."/>
        </authorList>
    </citation>
    <scope>NUCLEOTIDE SEQUENCE</scope>
    <source>
        <strain evidence="1">HR1</strain>
    </source>
</reference>
<gene>
    <name evidence="1" type="ORF">RCL2_001959600</name>
</gene>
<dbReference type="EMBL" id="BLAL01000218">
    <property type="protein sequence ID" value="GES92836.1"/>
    <property type="molecule type" value="Genomic_DNA"/>
</dbReference>
<dbReference type="Gene3D" id="3.80.10.10">
    <property type="entry name" value="Ribonuclease Inhibitor"/>
    <property type="match status" value="1"/>
</dbReference>
<dbReference type="InterPro" id="IPR032675">
    <property type="entry name" value="LRR_dom_sf"/>
</dbReference>
<evidence type="ECO:0000313" key="2">
    <source>
        <dbReference type="Proteomes" id="UP000615446"/>
    </source>
</evidence>
<organism evidence="1 2">
    <name type="scientific">Rhizophagus clarus</name>
    <dbReference type="NCBI Taxonomy" id="94130"/>
    <lineage>
        <taxon>Eukaryota</taxon>
        <taxon>Fungi</taxon>
        <taxon>Fungi incertae sedis</taxon>
        <taxon>Mucoromycota</taxon>
        <taxon>Glomeromycotina</taxon>
        <taxon>Glomeromycetes</taxon>
        <taxon>Glomerales</taxon>
        <taxon>Glomeraceae</taxon>
        <taxon>Rhizophagus</taxon>
    </lineage>
</organism>
<dbReference type="OrthoDB" id="2320852at2759"/>
<accession>A0A8H3LVE8</accession>
<dbReference type="Proteomes" id="UP000615446">
    <property type="component" value="Unassembled WGS sequence"/>
</dbReference>
<evidence type="ECO:0000313" key="1">
    <source>
        <dbReference type="EMBL" id="GES92836.1"/>
    </source>
</evidence>
<proteinExistence type="predicted"/>